<dbReference type="Gene3D" id="2.160.20.60">
    <property type="entry name" value="Glutamate synthase, alpha subunit, C-terminal domain"/>
    <property type="match status" value="1"/>
</dbReference>
<dbReference type="InParanoid" id="A0A2H3D9D1"/>
<feature type="domain" description="Glutamate synthase alpha subunit C-terminal" evidence="1">
    <location>
        <begin position="94"/>
        <end position="169"/>
    </location>
</feature>
<dbReference type="AlphaFoldDB" id="A0A2H3D9D1"/>
<reference evidence="3" key="1">
    <citation type="journal article" date="2017" name="Nat. Ecol. Evol.">
        <title>Genome expansion and lineage-specific genetic innovations in the forest pathogenic fungi Armillaria.</title>
        <authorList>
            <person name="Sipos G."/>
            <person name="Prasanna A.N."/>
            <person name="Walter M.C."/>
            <person name="O'Connor E."/>
            <person name="Balint B."/>
            <person name="Krizsan K."/>
            <person name="Kiss B."/>
            <person name="Hess J."/>
            <person name="Varga T."/>
            <person name="Slot J."/>
            <person name="Riley R."/>
            <person name="Boka B."/>
            <person name="Rigling D."/>
            <person name="Barry K."/>
            <person name="Lee J."/>
            <person name="Mihaltcheva S."/>
            <person name="LaButti K."/>
            <person name="Lipzen A."/>
            <person name="Waldron R."/>
            <person name="Moloney N.M."/>
            <person name="Sperisen C."/>
            <person name="Kredics L."/>
            <person name="Vagvoelgyi C."/>
            <person name="Patrignani A."/>
            <person name="Fitzpatrick D."/>
            <person name="Nagy I."/>
            <person name="Doyle S."/>
            <person name="Anderson J.B."/>
            <person name="Grigoriev I.V."/>
            <person name="Gueldener U."/>
            <person name="Muensterkoetter M."/>
            <person name="Nagy L.G."/>
        </authorList>
    </citation>
    <scope>NUCLEOTIDE SEQUENCE [LARGE SCALE GENOMIC DNA]</scope>
    <source>
        <strain evidence="3">Ar21-2</strain>
    </source>
</reference>
<organism evidence="2 3">
    <name type="scientific">Armillaria gallica</name>
    <name type="common">Bulbous honey fungus</name>
    <name type="synonym">Armillaria bulbosa</name>
    <dbReference type="NCBI Taxonomy" id="47427"/>
    <lineage>
        <taxon>Eukaryota</taxon>
        <taxon>Fungi</taxon>
        <taxon>Dikarya</taxon>
        <taxon>Basidiomycota</taxon>
        <taxon>Agaricomycotina</taxon>
        <taxon>Agaricomycetes</taxon>
        <taxon>Agaricomycetidae</taxon>
        <taxon>Agaricales</taxon>
        <taxon>Marasmiineae</taxon>
        <taxon>Physalacriaceae</taxon>
        <taxon>Armillaria</taxon>
    </lineage>
</organism>
<accession>A0A2H3D9D1</accession>
<dbReference type="Proteomes" id="UP000217790">
    <property type="component" value="Unassembled WGS sequence"/>
</dbReference>
<dbReference type="Pfam" id="PF01493">
    <property type="entry name" value="GXGXG"/>
    <property type="match status" value="2"/>
</dbReference>
<evidence type="ECO:0000313" key="3">
    <source>
        <dbReference type="Proteomes" id="UP000217790"/>
    </source>
</evidence>
<gene>
    <name evidence="2" type="ORF">ARMGADRAFT_1168501</name>
</gene>
<evidence type="ECO:0000313" key="2">
    <source>
        <dbReference type="EMBL" id="PBK87448.1"/>
    </source>
</evidence>
<proteinExistence type="predicted"/>
<dbReference type="PANTHER" id="PTHR43100:SF1">
    <property type="entry name" value="GLUTAMATE SYNTHASE [NADPH] SMALL CHAIN"/>
    <property type="match status" value="1"/>
</dbReference>
<dbReference type="OrthoDB" id="4327079at2759"/>
<sequence length="304" mass="32934">MLAKLGFCTINKLVGRAYMLKVDEKLRTPKTAYLDLSALLPQALQMRLGAATYRVRSQDHKLYIRLDNKLIDESEPALTTSLPVHIDCDITNTDWLPKATIHIQMRGFAGQSCDTFLALGITIELEGDANDYVGKGLSGGRLIVSPPQGFTFKDEENDIIGNVCLYGVCGVYRRHVSIRNGRVHSHGAMSGEAFIRGIAAERFAVRDSGANAVLEGTGDLGCNVEMMEVGKVTDPREIAALRSLVEDHRHYTGSEIASIAQFPSPSTPIRPGDTSGLQATTGGARYLSEGGEDVIDLVLPRTAS</sequence>
<feature type="domain" description="Glutamate synthase alpha subunit C-terminal" evidence="1">
    <location>
        <begin position="178"/>
        <end position="231"/>
    </location>
</feature>
<protein>
    <submittedName>
        <fullName evidence="2">Alpha subunit of glutamate synthase</fullName>
    </submittedName>
</protein>
<dbReference type="InterPro" id="IPR051394">
    <property type="entry name" value="Glutamate_Synthase"/>
</dbReference>
<name>A0A2H3D9D1_ARMGA</name>
<dbReference type="GO" id="GO:0016491">
    <property type="term" value="F:oxidoreductase activity"/>
    <property type="evidence" value="ECO:0007669"/>
    <property type="project" value="InterPro"/>
</dbReference>
<keyword evidence="3" id="KW-1185">Reference proteome</keyword>
<evidence type="ECO:0000259" key="1">
    <source>
        <dbReference type="Pfam" id="PF01493"/>
    </source>
</evidence>
<dbReference type="InterPro" id="IPR002489">
    <property type="entry name" value="Glu_synth_asu_C"/>
</dbReference>
<dbReference type="SUPFAM" id="SSF69336">
    <property type="entry name" value="Alpha subunit of glutamate synthase, C-terminal domain"/>
    <property type="match status" value="2"/>
</dbReference>
<dbReference type="EMBL" id="KZ293678">
    <property type="protein sequence ID" value="PBK87448.1"/>
    <property type="molecule type" value="Genomic_DNA"/>
</dbReference>
<dbReference type="InterPro" id="IPR036485">
    <property type="entry name" value="Glu_synth_asu_C_sf"/>
</dbReference>
<dbReference type="STRING" id="47427.A0A2H3D9D1"/>
<dbReference type="PANTHER" id="PTHR43100">
    <property type="entry name" value="GLUTAMATE SYNTHASE [NADPH] SMALL CHAIN"/>
    <property type="match status" value="1"/>
</dbReference>